<evidence type="ECO:0000313" key="6">
    <source>
        <dbReference type="Proteomes" id="UP001177744"/>
    </source>
</evidence>
<keyword evidence="6" id="KW-1185">Reference proteome</keyword>
<dbReference type="InterPro" id="IPR029033">
    <property type="entry name" value="His_PPase_superfam"/>
</dbReference>
<gene>
    <name evidence="5" type="ORF">QTO34_017354</name>
</gene>
<accession>A0AA40I0X4</accession>
<proteinExistence type="inferred from homology"/>
<dbReference type="Pfam" id="PF02994">
    <property type="entry name" value="Transposase_22"/>
    <property type="match status" value="1"/>
</dbReference>
<feature type="compositionally biased region" description="Low complexity" evidence="3">
    <location>
        <begin position="382"/>
        <end position="392"/>
    </location>
</feature>
<dbReference type="PANTHER" id="PTHR11505">
    <property type="entry name" value="L1 TRANSPOSABLE ELEMENT-RELATED"/>
    <property type="match status" value="1"/>
</dbReference>
<organism evidence="5 6">
    <name type="scientific">Cnephaeus nilssonii</name>
    <name type="common">Northern bat</name>
    <name type="synonym">Eptesicus nilssonii</name>
    <dbReference type="NCBI Taxonomy" id="3371016"/>
    <lineage>
        <taxon>Eukaryota</taxon>
        <taxon>Metazoa</taxon>
        <taxon>Chordata</taxon>
        <taxon>Craniata</taxon>
        <taxon>Vertebrata</taxon>
        <taxon>Euteleostomi</taxon>
        <taxon>Mammalia</taxon>
        <taxon>Eutheria</taxon>
        <taxon>Laurasiatheria</taxon>
        <taxon>Chiroptera</taxon>
        <taxon>Yangochiroptera</taxon>
        <taxon>Vespertilionidae</taxon>
        <taxon>Cnephaeus</taxon>
    </lineage>
</organism>
<feature type="domain" description="L1 transposable element RRM" evidence="4">
    <location>
        <begin position="95"/>
        <end position="165"/>
    </location>
</feature>
<evidence type="ECO:0000256" key="3">
    <source>
        <dbReference type="SAM" id="MobiDB-lite"/>
    </source>
</evidence>
<dbReference type="EMBL" id="JAULJE010000007">
    <property type="protein sequence ID" value="KAK1340954.1"/>
    <property type="molecule type" value="Genomic_DNA"/>
</dbReference>
<dbReference type="Proteomes" id="UP001177744">
    <property type="component" value="Unassembled WGS sequence"/>
</dbReference>
<dbReference type="AlphaFoldDB" id="A0AA40I0X4"/>
<dbReference type="InterPro" id="IPR004244">
    <property type="entry name" value="Transposase_22"/>
</dbReference>
<keyword evidence="2" id="KW-0175">Coiled coil</keyword>
<dbReference type="CDD" id="cd07067">
    <property type="entry name" value="HP_PGM_like"/>
    <property type="match status" value="1"/>
</dbReference>
<dbReference type="Gene3D" id="3.40.50.1240">
    <property type="entry name" value="Phosphoglycerate mutase-like"/>
    <property type="match status" value="1"/>
</dbReference>
<feature type="coiled-coil region" evidence="2">
    <location>
        <begin position="2"/>
        <end position="64"/>
    </location>
</feature>
<reference evidence="5" key="1">
    <citation type="submission" date="2023-06" db="EMBL/GenBank/DDBJ databases">
        <title>Reference genome for the Northern bat (Eptesicus nilssonii), a most northern bat species.</title>
        <authorList>
            <person name="Laine V.N."/>
            <person name="Pulliainen A.T."/>
            <person name="Lilley T.M."/>
        </authorList>
    </citation>
    <scope>NUCLEOTIDE SEQUENCE</scope>
    <source>
        <strain evidence="5">BLF_Eptnil</strain>
        <tissue evidence="5">Kidney</tissue>
    </source>
</reference>
<comment type="caution">
    <text evidence="5">The sequence shown here is derived from an EMBL/GenBank/DDBJ whole genome shotgun (WGS) entry which is preliminary data.</text>
</comment>
<name>A0AA40I0X4_CNENI</name>
<dbReference type="Pfam" id="PF00300">
    <property type="entry name" value="His_Phos_1"/>
    <property type="match status" value="1"/>
</dbReference>
<dbReference type="Gene3D" id="1.20.5.390">
    <property type="entry name" value="L1 transposable element, trimerization domain"/>
    <property type="match status" value="1"/>
</dbReference>
<evidence type="ECO:0000256" key="1">
    <source>
        <dbReference type="ARBA" id="ARBA00061640"/>
    </source>
</evidence>
<sequence length="537" mass="59151">MFKWMDDKYTQLNENYKELNENVTNMKRNQEEMKNDIAAIKNTLEGLNSRLEEAEDCISELEDKVGKNTQTQLQLERRLKKQEESLRELWDNTKRNIRKIGIQEGEEEKQGIENLFEEIMTENFPDIDKKKTMQVQEVHRVPNKLNPKRPTPGHIIIKLANTNDKGTAQNMAGVGDAVLAAGSSGGAAGTDGPRRERDHGGMVEQLFKTRRWSRTAPTGLWSKDETWSTATCCLTDQQQERSLSGHCSLKRALSLYEDVASRIDNYKAKAPRHSFLIRHSPAPHGCLPEKDRTLTPRGREQAELTGLRLASLGLRFNKIVHSSMTCAVETADTSANTCQVSPAPTCRGEAPPWSLMPPSPWKLGTVRYHEDGAGIEAAFRNTSTGQGSSSRRTGTRPPPATPASSLPVCGALWFPPEGRLCLSLNVAASPNCLPCQPGRPNCTLPLGCCLLLPPASLVALMAPPPPAGWLPLTAPLLAWSPHAACYSVIWSSLTNPLLAWSSMQPDCSVIWSSGLMAAWRSGLGDTGFMPPDKILRS</sequence>
<dbReference type="InterPro" id="IPR013078">
    <property type="entry name" value="His_Pase_superF_clade-1"/>
</dbReference>
<dbReference type="FunFam" id="3.30.70.1820:FF:000002">
    <property type="entry name" value="LINE-1 retrotransposable element ORF1 protein"/>
    <property type="match status" value="1"/>
</dbReference>
<dbReference type="Gene3D" id="3.30.70.1820">
    <property type="entry name" value="L1 transposable element, RRM domain"/>
    <property type="match status" value="1"/>
</dbReference>
<comment type="similarity">
    <text evidence="1">Belongs to the transposase 22 family.</text>
</comment>
<dbReference type="InterPro" id="IPR043636">
    <property type="entry name" value="L1_RRM_dom"/>
</dbReference>
<evidence type="ECO:0000256" key="2">
    <source>
        <dbReference type="SAM" id="Coils"/>
    </source>
</evidence>
<protein>
    <recommendedName>
        <fullName evidence="4">L1 transposable element RRM domain-containing protein</fullName>
    </recommendedName>
</protein>
<feature type="region of interest" description="Disordered" evidence="3">
    <location>
        <begin position="379"/>
        <end position="403"/>
    </location>
</feature>
<evidence type="ECO:0000259" key="4">
    <source>
        <dbReference type="Pfam" id="PF02994"/>
    </source>
</evidence>
<evidence type="ECO:0000313" key="5">
    <source>
        <dbReference type="EMBL" id="KAK1340954.1"/>
    </source>
</evidence>
<dbReference type="SUPFAM" id="SSF53254">
    <property type="entry name" value="Phosphoglycerate mutase-like"/>
    <property type="match status" value="1"/>
</dbReference>